<feature type="transmembrane region" description="Helical" evidence="1">
    <location>
        <begin position="127"/>
        <end position="146"/>
    </location>
</feature>
<keyword evidence="2" id="KW-0675">Receptor</keyword>
<feature type="transmembrane region" description="Helical" evidence="1">
    <location>
        <begin position="359"/>
        <end position="377"/>
    </location>
</feature>
<organism evidence="2">
    <name type="scientific">Hyalella azteca</name>
    <name type="common">Amphipod</name>
    <dbReference type="NCBI Taxonomy" id="294128"/>
    <lineage>
        <taxon>Eukaryota</taxon>
        <taxon>Metazoa</taxon>
        <taxon>Ecdysozoa</taxon>
        <taxon>Arthropoda</taxon>
        <taxon>Crustacea</taxon>
        <taxon>Multicrustacea</taxon>
        <taxon>Malacostraca</taxon>
        <taxon>Eumalacostraca</taxon>
        <taxon>Peracarida</taxon>
        <taxon>Amphipoda</taxon>
        <taxon>Senticaudata</taxon>
        <taxon>Talitrida</taxon>
        <taxon>Talitroidea</taxon>
        <taxon>Hyalellidae</taxon>
        <taxon>Hyalella</taxon>
    </lineage>
</organism>
<keyword evidence="1" id="KW-0812">Transmembrane</keyword>
<keyword evidence="1" id="KW-0472">Membrane</keyword>
<reference evidence="2" key="2">
    <citation type="journal article" date="2018" name="Environ. Sci. Technol.">
        <title>The Toxicogenome of Hyalella azteca: A Model for Sediment Ecotoxicology and Evolutionary Toxicology.</title>
        <authorList>
            <person name="Poynton H.C."/>
            <person name="Hasenbein S."/>
            <person name="Benoit J.B."/>
            <person name="Sepulveda M.S."/>
            <person name="Poelchau M.F."/>
            <person name="Hughes D.S.T."/>
            <person name="Murali S.C."/>
            <person name="Chen S."/>
            <person name="Glastad K.M."/>
            <person name="Goodisman M.A.D."/>
            <person name="Werren J.H."/>
            <person name="Vineis J.H."/>
            <person name="Bowen J.L."/>
            <person name="Friedrich M."/>
            <person name="Jones J."/>
            <person name="Robertson H.M."/>
            <person name="Feyereisen R."/>
            <person name="Mechler-Hickson A."/>
            <person name="Mathers N."/>
            <person name="Lee C.E."/>
            <person name="Colbourne J.K."/>
            <person name="Biales A."/>
            <person name="Johnston J.S."/>
            <person name="Wellborn G.A."/>
            <person name="Rosendale A.J."/>
            <person name="Cridge A.G."/>
            <person name="Munoz-Torres M.C."/>
            <person name="Bain P.A."/>
            <person name="Manny A.R."/>
            <person name="Major K.M."/>
            <person name="Lambert F.N."/>
            <person name="Vulpe C.D."/>
            <person name="Tuck P."/>
            <person name="Blalock B.J."/>
            <person name="Lin Y.Y."/>
            <person name="Smith M.E."/>
            <person name="Ochoa-Acuna H."/>
            <person name="Chen M.M."/>
            <person name="Childers C.P."/>
            <person name="Qu J."/>
            <person name="Dugan S."/>
            <person name="Lee S.L."/>
            <person name="Chao H."/>
            <person name="Dinh H."/>
            <person name="Han Y."/>
            <person name="Doddapaneni H."/>
            <person name="Worley K.C."/>
            <person name="Muzny D.M."/>
            <person name="Gibbs R.A."/>
            <person name="Richards S."/>
        </authorList>
    </citation>
    <scope>NUCLEOTIDE SEQUENCE</scope>
    <source>
        <strain evidence="2">HAZT.00-mixed</strain>
        <tissue evidence="2">Whole organism</tissue>
    </source>
</reference>
<proteinExistence type="predicted"/>
<dbReference type="Proteomes" id="UP000711488">
    <property type="component" value="Unassembled WGS sequence"/>
</dbReference>
<dbReference type="AlphaFoldDB" id="A0A6A0HAX9"/>
<accession>A0A6A0HAX9</accession>
<feature type="transmembrane region" description="Helical" evidence="1">
    <location>
        <begin position="36"/>
        <end position="60"/>
    </location>
</feature>
<feature type="transmembrane region" description="Helical" evidence="1">
    <location>
        <begin position="166"/>
        <end position="186"/>
    </location>
</feature>
<protein>
    <submittedName>
        <fullName evidence="2">Gustatory receptor 149</fullName>
    </submittedName>
</protein>
<gene>
    <name evidence="2" type="ORF">HAZT_HAZT004076</name>
</gene>
<evidence type="ECO:0000256" key="1">
    <source>
        <dbReference type="SAM" id="Phobius"/>
    </source>
</evidence>
<keyword evidence="1" id="KW-1133">Transmembrane helix</keyword>
<evidence type="ECO:0000313" key="2">
    <source>
        <dbReference type="EMBL" id="KAA0202659.1"/>
    </source>
</evidence>
<dbReference type="EMBL" id="JQDR03003199">
    <property type="protein sequence ID" value="KAA0202659.1"/>
    <property type="molecule type" value="Genomic_DNA"/>
</dbReference>
<feature type="transmembrane region" description="Helical" evidence="1">
    <location>
        <begin position="251"/>
        <end position="272"/>
    </location>
</feature>
<name>A0A6A0HAX9_HYAAZ</name>
<sequence>MHSTGIRISLWICGLYFPHFRRNIKDGEIKKRCFPILIFLIDAWVVIINIWYGSVFVFTLINTEYKDLLKRDSTEIVAKLWGFGPMLSICFASIFFHWRGAELQKILARVDRNVIHFKDTKVNYSDFSTYCGNVTLGLLYYSAFYLAVSDDLIQEEELWFAIMRRVLLGAVGFIFMTIIFSFVSVLRVCQTRYEYLAFNTIVPSKGRRIQKDPHCMIKDKAASIENWLSNLEKSLSDTRDFLDEIMHVFEWPLLLGILMAMQNGVIGLYLVLNVIVHRGELTLKFWYSACITVWSLSLLLRGHSSADSLNNAKLKLAAQIRRLLVFDCHSSIMGLRVLMEVEKPHRFSLGELTGLGLNSLTNTLAFVFSYVIVALEFRSA</sequence>
<reference evidence="2" key="1">
    <citation type="submission" date="2014-08" db="EMBL/GenBank/DDBJ databases">
        <authorList>
            <person name="Murali S."/>
            <person name="Richards S."/>
            <person name="Bandaranaike D."/>
            <person name="Bellair M."/>
            <person name="Blankenburg K."/>
            <person name="Chao H."/>
            <person name="Dinh H."/>
            <person name="Doddapaneni H."/>
            <person name="Dugan-Rocha S."/>
            <person name="Elkadiri S."/>
            <person name="Gnanaolivu R."/>
            <person name="Hughes D."/>
            <person name="Lee S."/>
            <person name="Li M."/>
            <person name="Ming W."/>
            <person name="Munidasa M."/>
            <person name="Muniz J."/>
            <person name="Nguyen L."/>
            <person name="Osuji N."/>
            <person name="Pu L.-L."/>
            <person name="Puazo M."/>
            <person name="Skinner E."/>
            <person name="Qu C."/>
            <person name="Quiroz J."/>
            <person name="Raj R."/>
            <person name="Weissenberger G."/>
            <person name="Xin Y."/>
            <person name="Zou X."/>
            <person name="Han Y."/>
            <person name="Worley K."/>
            <person name="Muzny D."/>
            <person name="Gibbs R."/>
        </authorList>
    </citation>
    <scope>NUCLEOTIDE SEQUENCE</scope>
    <source>
        <strain evidence="2">HAZT.00-mixed</strain>
        <tissue evidence="2">Whole organism</tissue>
    </source>
</reference>
<reference evidence="2" key="3">
    <citation type="submission" date="2019-06" db="EMBL/GenBank/DDBJ databases">
        <authorList>
            <person name="Poynton C."/>
            <person name="Hasenbein S."/>
            <person name="Benoit J.B."/>
            <person name="Sepulveda M.S."/>
            <person name="Poelchau M.F."/>
            <person name="Murali S.C."/>
            <person name="Chen S."/>
            <person name="Glastad K.M."/>
            <person name="Werren J.H."/>
            <person name="Vineis J.H."/>
            <person name="Bowen J.L."/>
            <person name="Friedrich M."/>
            <person name="Jones J."/>
            <person name="Robertson H.M."/>
            <person name="Feyereisen R."/>
            <person name="Mechler-Hickson A."/>
            <person name="Mathers N."/>
            <person name="Lee C.E."/>
            <person name="Colbourne J.K."/>
            <person name="Biales A."/>
            <person name="Johnston J.S."/>
            <person name="Wellborn G.A."/>
            <person name="Rosendale A.J."/>
            <person name="Cridge A.G."/>
            <person name="Munoz-Torres M.C."/>
            <person name="Bain P.A."/>
            <person name="Manny A.R."/>
            <person name="Major K.M."/>
            <person name="Lambert F.N."/>
            <person name="Vulpe C.D."/>
            <person name="Tuck P."/>
            <person name="Blalock B.J."/>
            <person name="Lin Y.-Y."/>
            <person name="Smith M.E."/>
            <person name="Ochoa-Acuna H."/>
            <person name="Chen M.-J.M."/>
            <person name="Childers C.P."/>
            <person name="Qu J."/>
            <person name="Dugan S."/>
            <person name="Lee S.L."/>
            <person name="Chao H."/>
            <person name="Dinh H."/>
            <person name="Han Y."/>
            <person name="Doddapaneni H."/>
            <person name="Worley K.C."/>
            <person name="Muzny D.M."/>
            <person name="Gibbs R.A."/>
            <person name="Richards S."/>
        </authorList>
    </citation>
    <scope>NUCLEOTIDE SEQUENCE</scope>
    <source>
        <strain evidence="2">HAZT.00-mixed</strain>
        <tissue evidence="2">Whole organism</tissue>
    </source>
</reference>
<comment type="caution">
    <text evidence="2">The sequence shown here is derived from an EMBL/GenBank/DDBJ whole genome shotgun (WGS) entry which is preliminary data.</text>
</comment>
<feature type="transmembrane region" description="Helical" evidence="1">
    <location>
        <begin position="80"/>
        <end position="98"/>
    </location>
</feature>